<dbReference type="InterPro" id="IPR008928">
    <property type="entry name" value="6-hairpin_glycosidase_sf"/>
</dbReference>
<dbReference type="InterPro" id="IPR052369">
    <property type="entry name" value="UG_Glycosaminoglycan_Hydrolase"/>
</dbReference>
<keyword evidence="1 6" id="KW-0378">Hydrolase</keyword>
<evidence type="ECO:0000256" key="5">
    <source>
        <dbReference type="SAM" id="SignalP"/>
    </source>
</evidence>
<evidence type="ECO:0000313" key="7">
    <source>
        <dbReference type="Proteomes" id="UP000673447"/>
    </source>
</evidence>
<dbReference type="GO" id="GO:0052757">
    <property type="term" value="F:chondroitin hydrolase activity"/>
    <property type="evidence" value="ECO:0007669"/>
    <property type="project" value="TreeGrafter"/>
</dbReference>
<dbReference type="EMBL" id="JAGKTC010000002">
    <property type="protein sequence ID" value="MBP3984325.1"/>
    <property type="molecule type" value="Genomic_DNA"/>
</dbReference>
<evidence type="ECO:0000256" key="1">
    <source>
        <dbReference type="ARBA" id="ARBA00022801"/>
    </source>
</evidence>
<feature type="active site" description="Proton donor" evidence="3">
    <location>
        <position position="174"/>
    </location>
</feature>
<gene>
    <name evidence="6" type="ORF">J5837_07770</name>
</gene>
<feature type="active site" description="Nucleophile" evidence="3">
    <location>
        <position position="115"/>
    </location>
</feature>
<dbReference type="Proteomes" id="UP000673447">
    <property type="component" value="Unassembled WGS sequence"/>
</dbReference>
<feature type="binding site" evidence="4">
    <location>
        <position position="250"/>
    </location>
    <ligand>
        <name>substrate</name>
    </ligand>
</feature>
<evidence type="ECO:0000256" key="3">
    <source>
        <dbReference type="PIRSR" id="PIRSR610905-1"/>
    </source>
</evidence>
<feature type="binding site" evidence="4">
    <location>
        <position position="174"/>
    </location>
    <ligand>
        <name>substrate</name>
    </ligand>
</feature>
<dbReference type="SUPFAM" id="SSF48208">
    <property type="entry name" value="Six-hairpin glycosidases"/>
    <property type="match status" value="1"/>
</dbReference>
<dbReference type="RefSeq" id="WP_210536212.1">
    <property type="nucleotide sequence ID" value="NZ_JAGKTC010000002.1"/>
</dbReference>
<evidence type="ECO:0000256" key="2">
    <source>
        <dbReference type="ARBA" id="ARBA00038358"/>
    </source>
</evidence>
<protein>
    <submittedName>
        <fullName evidence="6">Glycoside hydrolase family 88 protein</fullName>
    </submittedName>
</protein>
<feature type="binding site" evidence="4">
    <location>
        <position position="115"/>
    </location>
    <ligand>
        <name>substrate</name>
    </ligand>
</feature>
<dbReference type="Gene3D" id="1.50.10.10">
    <property type="match status" value="1"/>
</dbReference>
<dbReference type="PANTHER" id="PTHR36845">
    <property type="entry name" value="HYDROLASE, PUTATIVE (AFU_ORTHOLOGUE AFUA_7G05090)-RELATED"/>
    <property type="match status" value="1"/>
</dbReference>
<feature type="binding site" evidence="4">
    <location>
        <position position="246"/>
    </location>
    <ligand>
        <name>substrate</name>
    </ligand>
</feature>
<feature type="chain" id="PRO_5036978140" evidence="5">
    <location>
        <begin position="25"/>
        <end position="398"/>
    </location>
</feature>
<name>A0A940X472_9GAMM</name>
<dbReference type="PANTHER" id="PTHR36845:SF1">
    <property type="entry name" value="HYDROLASE, PUTATIVE (AFU_ORTHOLOGUE AFUA_7G05090)-RELATED"/>
    <property type="match status" value="1"/>
</dbReference>
<feature type="signal peptide" evidence="5">
    <location>
        <begin position="1"/>
        <end position="24"/>
    </location>
</feature>
<evidence type="ECO:0000313" key="6">
    <source>
        <dbReference type="EMBL" id="MBP3984325.1"/>
    </source>
</evidence>
<comment type="caution">
    <text evidence="6">The sequence shown here is derived from an EMBL/GenBank/DDBJ whole genome shotgun (WGS) entry which is preliminary data.</text>
</comment>
<dbReference type="InterPro" id="IPR012341">
    <property type="entry name" value="6hp_glycosidase-like_sf"/>
</dbReference>
<keyword evidence="7" id="KW-1185">Reference proteome</keyword>
<reference evidence="6" key="1">
    <citation type="journal article" date="2016" name="Int. J. Syst. Evol. Microbiol.">
        <title>Pseudoxanthomonas helianthi sp. nov., isolated from roots of Jerusalem artichoke (Helianthus tuberosus).</title>
        <authorList>
            <person name="Kittiwongwattana C."/>
            <person name="Thawai C."/>
        </authorList>
    </citation>
    <scope>NUCLEOTIDE SEQUENCE</scope>
    <source>
        <strain evidence="6">110414</strain>
    </source>
</reference>
<accession>A0A940X472</accession>
<dbReference type="Pfam" id="PF07470">
    <property type="entry name" value="Glyco_hydro_88"/>
    <property type="match status" value="1"/>
</dbReference>
<sequence>MIVSLALVATLLAGCASSPARPQAAEPMAQLIQGQLDFAAKQYRQLAASVPAERMPKTFEDGKLVTSDTEWWTSGFFPGTLWLIYEGTRDPWVRGEAERRTEVLEPRKFFTGNHDIGFIIFDSFGNAYRITGDAKYKAVIDTAAQTATRRYREKIGAIQSWDSSKRFAAPVIIDNLMNLELLLWAADHGGDARLRKIALQHADTTLRNHFRADHSSYHVVDYDPQTGQVRARKTAQGAADESAWARGQGWAVYGYTMLYRFTRDPRYLAQAKGVADFIVNHPNLPADKVPYWDFNAPGIPAALRDASAGAIIASALLELGQYVDGDDRHRYVGAAETMLRSLSAPPYRAEPGANGGFLLQHSVGALPMKSEVDVPLTYADYYFVEALLRYRRWYLNGY</sequence>
<reference evidence="6" key="2">
    <citation type="submission" date="2021-03" db="EMBL/GenBank/DDBJ databases">
        <authorList>
            <person name="Cao W."/>
        </authorList>
    </citation>
    <scope>NUCLEOTIDE SEQUENCE</scope>
    <source>
        <strain evidence="6">110414</strain>
    </source>
</reference>
<comment type="similarity">
    <text evidence="2">Belongs to the glycosyl hydrolase 88 family.</text>
</comment>
<organism evidence="6 7">
    <name type="scientific">Pseudoxanthomonas helianthi</name>
    <dbReference type="NCBI Taxonomy" id="1453541"/>
    <lineage>
        <taxon>Bacteria</taxon>
        <taxon>Pseudomonadati</taxon>
        <taxon>Pseudomonadota</taxon>
        <taxon>Gammaproteobacteria</taxon>
        <taxon>Lysobacterales</taxon>
        <taxon>Lysobacteraceae</taxon>
        <taxon>Pseudoxanthomonas</taxon>
    </lineage>
</organism>
<keyword evidence="5" id="KW-0732">Signal</keyword>
<feature type="binding site" evidence="4">
    <location>
        <position position="234"/>
    </location>
    <ligand>
        <name>substrate</name>
    </ligand>
</feature>
<dbReference type="GO" id="GO:0000272">
    <property type="term" value="P:polysaccharide catabolic process"/>
    <property type="evidence" value="ECO:0007669"/>
    <property type="project" value="TreeGrafter"/>
</dbReference>
<dbReference type="InterPro" id="IPR010905">
    <property type="entry name" value="Glyco_hydro_88"/>
</dbReference>
<dbReference type="AlphaFoldDB" id="A0A940X472"/>
<proteinExistence type="inferred from homology"/>
<evidence type="ECO:0000256" key="4">
    <source>
        <dbReference type="PIRSR" id="PIRSR610905-2"/>
    </source>
</evidence>